<dbReference type="EMBL" id="MU251371">
    <property type="protein sequence ID" value="KAG9238337.1"/>
    <property type="molecule type" value="Genomic_DNA"/>
</dbReference>
<dbReference type="Proteomes" id="UP000824998">
    <property type="component" value="Unassembled WGS sequence"/>
</dbReference>
<proteinExistence type="predicted"/>
<evidence type="ECO:0000256" key="1">
    <source>
        <dbReference type="SAM" id="MobiDB-lite"/>
    </source>
</evidence>
<accession>A0A9P7YS10</accession>
<keyword evidence="3" id="KW-1185">Reference proteome</keyword>
<dbReference type="AlphaFoldDB" id="A0A9P7YS10"/>
<protein>
    <submittedName>
        <fullName evidence="2">Uncharacterized protein</fullName>
    </submittedName>
</protein>
<name>A0A9P7YS10_9HELO</name>
<evidence type="ECO:0000313" key="3">
    <source>
        <dbReference type="Proteomes" id="UP000824998"/>
    </source>
</evidence>
<organism evidence="2 3">
    <name type="scientific">Amylocarpus encephaloides</name>
    <dbReference type="NCBI Taxonomy" id="45428"/>
    <lineage>
        <taxon>Eukaryota</taxon>
        <taxon>Fungi</taxon>
        <taxon>Dikarya</taxon>
        <taxon>Ascomycota</taxon>
        <taxon>Pezizomycotina</taxon>
        <taxon>Leotiomycetes</taxon>
        <taxon>Helotiales</taxon>
        <taxon>Helotiales incertae sedis</taxon>
        <taxon>Amylocarpus</taxon>
    </lineage>
</organism>
<comment type="caution">
    <text evidence="2">The sequence shown here is derived from an EMBL/GenBank/DDBJ whole genome shotgun (WGS) entry which is preliminary data.</text>
</comment>
<sequence>MCVLQPCELLADNDITAFDPSFKVVQYTKWWKKSSKKCESGVANDRHHKETISDELAGEKDAWEYQGMAIEDGDDEFDSDQLPDEEDPVISRWTTRPSRRFPSAWRAQTCNQDDAACRGCEDKRNSALGTNQLRSFPKRQRKVNKKKKKPTKAHKEKKNRYVKLKKKKKHTQANKNTTVDKMEIYIKVNKNNKQTKANMNTTVGKEMHPKVDKMVVYGRLILSRNVVHLAMRVSKVETMQEFRENRIQVENV</sequence>
<feature type="compositionally biased region" description="Basic residues" evidence="1">
    <location>
        <begin position="136"/>
        <end position="159"/>
    </location>
</feature>
<gene>
    <name evidence="2" type="ORF">BJ875DRAFT_492527</name>
</gene>
<evidence type="ECO:0000313" key="2">
    <source>
        <dbReference type="EMBL" id="KAG9238337.1"/>
    </source>
</evidence>
<reference evidence="2" key="1">
    <citation type="journal article" date="2021" name="IMA Fungus">
        <title>Genomic characterization of three marine fungi, including Emericellopsis atlantica sp. nov. with signatures of a generalist lifestyle and marine biomass degradation.</title>
        <authorList>
            <person name="Hagestad O.C."/>
            <person name="Hou L."/>
            <person name="Andersen J.H."/>
            <person name="Hansen E.H."/>
            <person name="Altermark B."/>
            <person name="Li C."/>
            <person name="Kuhnert E."/>
            <person name="Cox R.J."/>
            <person name="Crous P.W."/>
            <person name="Spatafora J.W."/>
            <person name="Lail K."/>
            <person name="Amirebrahimi M."/>
            <person name="Lipzen A."/>
            <person name="Pangilinan J."/>
            <person name="Andreopoulos W."/>
            <person name="Hayes R.D."/>
            <person name="Ng V."/>
            <person name="Grigoriev I.V."/>
            <person name="Jackson S.A."/>
            <person name="Sutton T.D.S."/>
            <person name="Dobson A.D.W."/>
            <person name="Rama T."/>
        </authorList>
    </citation>
    <scope>NUCLEOTIDE SEQUENCE</scope>
    <source>
        <strain evidence="2">TRa018bII</strain>
    </source>
</reference>
<feature type="region of interest" description="Disordered" evidence="1">
    <location>
        <begin position="128"/>
        <end position="159"/>
    </location>
</feature>